<evidence type="ECO:0000256" key="1">
    <source>
        <dbReference type="ARBA" id="ARBA00009452"/>
    </source>
</evidence>
<organism evidence="6 7">
    <name type="scientific">Dermatophagoides pteronyssinus</name>
    <name type="common">European house dust mite</name>
    <dbReference type="NCBI Taxonomy" id="6956"/>
    <lineage>
        <taxon>Eukaryota</taxon>
        <taxon>Metazoa</taxon>
        <taxon>Ecdysozoa</taxon>
        <taxon>Arthropoda</taxon>
        <taxon>Chelicerata</taxon>
        <taxon>Arachnida</taxon>
        <taxon>Acari</taxon>
        <taxon>Acariformes</taxon>
        <taxon>Sarcoptiformes</taxon>
        <taxon>Astigmata</taxon>
        <taxon>Psoroptidia</taxon>
        <taxon>Analgoidea</taxon>
        <taxon>Pyroglyphidae</taxon>
        <taxon>Dermatophagoidinae</taxon>
        <taxon>Dermatophagoides</taxon>
    </lineage>
</organism>
<feature type="compositionally biased region" description="Polar residues" evidence="4">
    <location>
        <begin position="1095"/>
        <end position="1107"/>
    </location>
</feature>
<dbReference type="OrthoDB" id="10017054at2759"/>
<feature type="region of interest" description="Disordered" evidence="4">
    <location>
        <begin position="433"/>
        <end position="497"/>
    </location>
</feature>
<name>A0A6P6YKQ2_DERPT</name>
<dbReference type="Proteomes" id="UP000515146">
    <property type="component" value="Unplaced"/>
</dbReference>
<evidence type="ECO:0000256" key="3">
    <source>
        <dbReference type="SAM" id="Coils"/>
    </source>
</evidence>
<dbReference type="InterPro" id="IPR036872">
    <property type="entry name" value="CH_dom_sf"/>
</dbReference>
<reference evidence="7" key="1">
    <citation type="submission" date="2025-08" db="UniProtKB">
        <authorList>
            <consortium name="RefSeq"/>
        </authorList>
    </citation>
    <scope>IDENTIFICATION</scope>
    <source>
        <strain evidence="7">Airmid</strain>
    </source>
</reference>
<feature type="region of interest" description="Disordered" evidence="4">
    <location>
        <begin position="1361"/>
        <end position="1380"/>
    </location>
</feature>
<feature type="compositionally biased region" description="Low complexity" evidence="4">
    <location>
        <begin position="39"/>
        <end position="73"/>
    </location>
</feature>
<feature type="region of interest" description="Disordered" evidence="4">
    <location>
        <begin position="1541"/>
        <end position="1578"/>
    </location>
</feature>
<dbReference type="SMART" id="SM00033">
    <property type="entry name" value="CH"/>
    <property type="match status" value="1"/>
</dbReference>
<dbReference type="CDD" id="cd21199">
    <property type="entry name" value="CH_CYTS"/>
    <property type="match status" value="1"/>
</dbReference>
<dbReference type="PROSITE" id="PS50021">
    <property type="entry name" value="CH"/>
    <property type="match status" value="1"/>
</dbReference>
<dbReference type="InParanoid" id="A0A6P6YKQ2"/>
<feature type="region of interest" description="Disordered" evidence="4">
    <location>
        <begin position="1330"/>
        <end position="1350"/>
    </location>
</feature>
<feature type="compositionally biased region" description="Low complexity" evidence="4">
    <location>
        <begin position="1"/>
        <end position="23"/>
    </location>
</feature>
<feature type="region of interest" description="Disordered" evidence="4">
    <location>
        <begin position="1084"/>
        <end position="1141"/>
    </location>
</feature>
<feature type="region of interest" description="Disordered" evidence="4">
    <location>
        <begin position="1475"/>
        <end position="1513"/>
    </location>
</feature>
<feature type="compositionally biased region" description="Low complexity" evidence="4">
    <location>
        <begin position="462"/>
        <end position="497"/>
    </location>
</feature>
<feature type="region of interest" description="Disordered" evidence="4">
    <location>
        <begin position="1439"/>
        <end position="1462"/>
    </location>
</feature>
<sequence length="1723" mass="193230">MRSSSNRNISMNSTNQNNNNNSNNKKDTNVKFVRSEPVSPLSTTKTLTSLSISSLPSSISTTSSSSSSTSSKQSSHENLFDRIKKACSVGKSNKSLLLSTTSISTLSTSSPPITTTTTSMNAKNQQQQILNTNNNQNGSITGQQQQQQTVSTQTIQSHYQQQQQQTTSPLTNTDSKQQQLYSTQSIPDFSLTNYHYRHNDNVMNEQQQQQSSLLLSSSAGKSTSDSSLYYISGGGNNGNSIQIDTKLNNENENNNDINVGPIITGAVQKLPSSACSPSKQLLNSLLFQNTFPASIEQQKQQHSPSFHRIIPPQQQNSLNNQYQFGKIQTKSNLIGNNRSVSTSLSSFGTAIATVAPFDRATSALPESPPTTISNIHHHYHNHHQRNLSLTNNKMINAQIEQPKNTHVPGSTATTTTTTTLLTSRVTPIIQHNNVIDDNNDIENNDDNDHRVDNDDDDEFDHSSPMSCSPSSSSSSSLSPTSNNNINLQSLNNYQSPPPLLQQQPIKIATVQYCQRCCVHLPNSSSSSSSSTALTNEPSSSTSTSKIDTIVDSKLLLNKKQRQIDYATTASNMMIHPTTAINTVKYVKNKSKTRSLNRNQIKCSCNNHQQNNNNNLINNNNRNMGKVLLPLQLDNDNFSNHHQSIISTTTTTTIMATTTTTMATATTTNESINNQKSINKDNFNHLDGQYYHQRNNNSLCNKSSGNAASTAAASDKDVVYLNNNLNACTTTNHDNNNFKNQNNEFVNNQQYILQIEREKLELQKQLITLVQNADSKRLEIEHLQKELKQLKKKYNSEKTRQQQQQQPIELKSTLSLEDSVLEKELQNDVDDETMPVSNIENDDDGEQSEMINELDLMAIPSSTTIIGEPSSTSNNNIIEWDKQSSSSISELSVANLQDRINQMEETHYSTSEELQATLQELNDLQEQVMDLQKSNELLQHDKNFLLETLCEQTKKLDNCIVRIEQFQQMIIDQYDDETKHKLLSPSEREEKLVEMLKFMHEEKTELEIKHDELVYKLEEMNTKSKLDANNLFEFGLLFKSSTNTKESTAMMMTDHEQKDICLIDQHHHNDNDNLVESTSMIVANNSSQSSSSSNNVESLQQDQSNKQQKMLAKLHNAKSLQEISMPTTGSFHSLDGLTSKNSSSTEETIEMLQFLVKQLQDRISTRELDLKKLKDQLILLEVEKKEEYVKLEIQLKNLENRNKELNERNEELYQRLKTTEEAKIESEIRAQKNLDEKREIRSLLEDKDRRLADLEMKLSTKCKELSELEDKRDLEHSEWKQFQQDLLTTVRVANDFKLETLAEYKVLLNEKNMIEEKLNLLESELQKYRQENKKLHHQQQQQQQQYSRSGVAVDPVLQSSSNSVNVTSNVGQNSSGSSSLTKTINDSVTVATVKPMVTKSQQQQQSSSLSSSSTSSSSSSSLSSPKTSLLTIIQNYEPISNGSTISHQNNTTGGRTLARSNSSQISVRSLIETFDPNSKQQQTSQQLISPSSTQSSNTITSNGTTTNGSSVPPLCNRSNSVPILGHNDLLIQRHLRQFVNESNGNGVVAPSPSPDHQIHRSSVTKTSTNSSDRTPSSVFVLKDSNGNKIDSIRPRALFSEMSDGNKKDPLTLLVRGGGSRRNALLKWCKNKTLNYRDIDITNFSSSWNDGMAFCAILHTYLPDKIPYETLKPDDKKRNFTIAFKAAESVGIPTTLDLNEMLAQERPDWHKIIAYVTSIYSHFET</sequence>
<evidence type="ECO:0000259" key="5">
    <source>
        <dbReference type="PROSITE" id="PS50021"/>
    </source>
</evidence>
<comment type="similarity">
    <text evidence="1">Belongs to the cytospin-A family.</text>
</comment>
<feature type="compositionally biased region" description="Low complexity" evidence="4">
    <location>
        <begin position="1475"/>
        <end position="1509"/>
    </location>
</feature>
<feature type="region of interest" description="Disordered" evidence="4">
    <location>
        <begin position="104"/>
        <end position="123"/>
    </location>
</feature>
<dbReference type="RefSeq" id="XP_027205336.1">
    <property type="nucleotide sequence ID" value="XM_027349535.1"/>
</dbReference>
<feature type="region of interest" description="Disordered" evidence="4">
    <location>
        <begin position="521"/>
        <end position="544"/>
    </location>
</feature>
<feature type="compositionally biased region" description="Low complexity" evidence="4">
    <location>
        <begin position="132"/>
        <end position="173"/>
    </location>
</feature>
<feature type="coiled-coil region" evidence="3">
    <location>
        <begin position="751"/>
        <end position="803"/>
    </location>
</feature>
<feature type="coiled-coil region" evidence="3">
    <location>
        <begin position="1155"/>
        <end position="1270"/>
    </location>
</feature>
<feature type="compositionally biased region" description="Low complexity" evidence="4">
    <location>
        <begin position="1084"/>
        <end position="1094"/>
    </location>
</feature>
<keyword evidence="6" id="KW-1185">Reference proteome</keyword>
<dbReference type="Gene3D" id="1.10.418.10">
    <property type="entry name" value="Calponin-like domain"/>
    <property type="match status" value="1"/>
</dbReference>
<dbReference type="InterPro" id="IPR050540">
    <property type="entry name" value="F-actin_Monoox_Mical"/>
</dbReference>
<dbReference type="KEGG" id="dpte:113798944"/>
<evidence type="ECO:0000313" key="6">
    <source>
        <dbReference type="Proteomes" id="UP000515146"/>
    </source>
</evidence>
<feature type="domain" description="Calponin-homology (CH)" evidence="5">
    <location>
        <begin position="1617"/>
        <end position="1722"/>
    </location>
</feature>
<evidence type="ECO:0000313" key="7">
    <source>
        <dbReference type="RefSeq" id="XP_027205336.1"/>
    </source>
</evidence>
<feature type="compositionally biased region" description="Polar residues" evidence="4">
    <location>
        <begin position="1117"/>
        <end position="1141"/>
    </location>
</feature>
<feature type="region of interest" description="Disordered" evidence="4">
    <location>
        <begin position="1"/>
        <end position="76"/>
    </location>
</feature>
<feature type="coiled-coil region" evidence="3">
    <location>
        <begin position="892"/>
        <end position="940"/>
    </location>
</feature>
<dbReference type="PANTHER" id="PTHR23167">
    <property type="entry name" value="CALPONIN HOMOLOGY DOMAIN-CONTAINING PROTEIN DDB_G0272472-RELATED"/>
    <property type="match status" value="1"/>
</dbReference>
<evidence type="ECO:0000256" key="4">
    <source>
        <dbReference type="SAM" id="MobiDB-lite"/>
    </source>
</evidence>
<feature type="compositionally biased region" description="Polar residues" evidence="4">
    <location>
        <begin position="1559"/>
        <end position="1576"/>
    </location>
</feature>
<dbReference type="PANTHER" id="PTHR23167:SF69">
    <property type="entry name" value="FI18193P1"/>
    <property type="match status" value="1"/>
</dbReference>
<dbReference type="InterPro" id="IPR001715">
    <property type="entry name" value="CH_dom"/>
</dbReference>
<accession>A0A6P6YKQ2</accession>
<proteinExistence type="inferred from homology"/>
<dbReference type="FunCoup" id="A0A6P6YKQ2">
    <property type="interactions" value="431"/>
</dbReference>
<dbReference type="Pfam" id="PF00307">
    <property type="entry name" value="CH"/>
    <property type="match status" value="1"/>
</dbReference>
<dbReference type="CTD" id="31004"/>
<feature type="region of interest" description="Disordered" evidence="4">
    <location>
        <begin position="1396"/>
        <end position="1425"/>
    </location>
</feature>
<evidence type="ECO:0000256" key="2">
    <source>
        <dbReference type="ARBA" id="ARBA00023054"/>
    </source>
</evidence>
<feature type="compositionally biased region" description="Low complexity" evidence="4">
    <location>
        <begin position="1397"/>
        <end position="1425"/>
    </location>
</feature>
<protein>
    <recommendedName>
        <fullName evidence="5">Calponin-homology (CH) domain-containing protein</fullName>
    </recommendedName>
</protein>
<keyword evidence="2 3" id="KW-0175">Coiled coil</keyword>
<dbReference type="SUPFAM" id="SSF47576">
    <property type="entry name" value="Calponin-homology domain, CH-domain"/>
    <property type="match status" value="1"/>
</dbReference>
<gene>
    <name evidence="7" type="primary">LOC113798944</name>
</gene>
<dbReference type="FunFam" id="1.10.418.10:FF:000020">
    <property type="entry name" value="Cytospin-A isoform 1"/>
    <property type="match status" value="1"/>
</dbReference>
<feature type="region of interest" description="Disordered" evidence="4">
    <location>
        <begin position="132"/>
        <end position="180"/>
    </location>
</feature>